<dbReference type="Proteomes" id="UP000292935">
    <property type="component" value="Unassembled WGS sequence"/>
</dbReference>
<keyword evidence="4" id="KW-1185">Reference proteome</keyword>
<dbReference type="Pfam" id="PF01266">
    <property type="entry name" value="DAO"/>
    <property type="match status" value="1"/>
</dbReference>
<gene>
    <name evidence="3" type="ORF">ESP57_03485</name>
</gene>
<sequence length="389" mass="39960">MVRVAVIGSGIVGAACALALVEGGAEVVVIDRVGVAGETSSRCEGNLLVSDKAPGAEADLAVASNAMWRVLAARLDAERPSCQPLTEFEAKGGIVVAFDGGEPALERFAEAQRATGIRAEAMDVAALTEAEPFLSREVVHAVHYPDDAQIQPSTATQALLDTAVRAGARLVIGEVTGALGRAGRPGRLSGVMTTAGPIEADVVVNCAGPWAGEVAARLGARLDIRPRRGVILVTTPMPQRVFHKVYDSDYVGAVGSGDAALQTSTVVESTPGGTVLIGSSRERVGFDDRPGVAPAAAIAAKAVRLFPFLEETLLLRSYFGFRPYAPDHLPVIGADPEIVGLVHATGHEGAGIGLAPATAELVVHAVLGAPTALDPTPFLPGRASLQETA</sequence>
<dbReference type="GO" id="GO:0005737">
    <property type="term" value="C:cytoplasm"/>
    <property type="evidence" value="ECO:0007669"/>
    <property type="project" value="TreeGrafter"/>
</dbReference>
<dbReference type="AlphaFoldDB" id="A0A4Q2JW15"/>
<comment type="caution">
    <text evidence="3">The sequence shown here is derived from an EMBL/GenBank/DDBJ whole genome shotgun (WGS) entry which is preliminary data.</text>
</comment>
<evidence type="ECO:0000256" key="1">
    <source>
        <dbReference type="ARBA" id="ARBA00023002"/>
    </source>
</evidence>
<dbReference type="Gene3D" id="3.50.50.60">
    <property type="entry name" value="FAD/NAD(P)-binding domain"/>
    <property type="match status" value="1"/>
</dbReference>
<dbReference type="GO" id="GO:0016491">
    <property type="term" value="F:oxidoreductase activity"/>
    <property type="evidence" value="ECO:0007669"/>
    <property type="project" value="UniProtKB-KW"/>
</dbReference>
<organism evidence="3 4">
    <name type="scientific">Agromyces fucosus</name>
    <dbReference type="NCBI Taxonomy" id="41985"/>
    <lineage>
        <taxon>Bacteria</taxon>
        <taxon>Bacillati</taxon>
        <taxon>Actinomycetota</taxon>
        <taxon>Actinomycetes</taxon>
        <taxon>Micrococcales</taxon>
        <taxon>Microbacteriaceae</taxon>
        <taxon>Agromyces</taxon>
    </lineage>
</organism>
<dbReference type="Gene3D" id="3.30.9.10">
    <property type="entry name" value="D-Amino Acid Oxidase, subunit A, domain 2"/>
    <property type="match status" value="1"/>
</dbReference>
<dbReference type="InterPro" id="IPR006076">
    <property type="entry name" value="FAD-dep_OxRdtase"/>
</dbReference>
<keyword evidence="1" id="KW-0560">Oxidoreductase</keyword>
<evidence type="ECO:0000313" key="3">
    <source>
        <dbReference type="EMBL" id="RXZ50867.1"/>
    </source>
</evidence>
<evidence type="ECO:0000259" key="2">
    <source>
        <dbReference type="Pfam" id="PF01266"/>
    </source>
</evidence>
<dbReference type="SUPFAM" id="SSF54373">
    <property type="entry name" value="FAD-linked reductases, C-terminal domain"/>
    <property type="match status" value="1"/>
</dbReference>
<proteinExistence type="predicted"/>
<protein>
    <submittedName>
        <fullName evidence="3">FAD-binding oxidoreductase</fullName>
    </submittedName>
</protein>
<dbReference type="OrthoDB" id="9806257at2"/>
<feature type="domain" description="FAD dependent oxidoreductase" evidence="2">
    <location>
        <begin position="3"/>
        <end position="364"/>
    </location>
</feature>
<dbReference type="PROSITE" id="PS51257">
    <property type="entry name" value="PROKAR_LIPOPROTEIN"/>
    <property type="match status" value="1"/>
</dbReference>
<evidence type="ECO:0000313" key="4">
    <source>
        <dbReference type="Proteomes" id="UP000292935"/>
    </source>
</evidence>
<dbReference type="EMBL" id="SDPO01000001">
    <property type="protein sequence ID" value="RXZ50867.1"/>
    <property type="molecule type" value="Genomic_DNA"/>
</dbReference>
<dbReference type="PANTHER" id="PTHR13847:SF287">
    <property type="entry name" value="FAD-DEPENDENT OXIDOREDUCTASE DOMAIN-CONTAINING PROTEIN 1"/>
    <property type="match status" value="1"/>
</dbReference>
<dbReference type="PANTHER" id="PTHR13847">
    <property type="entry name" value="SARCOSINE DEHYDROGENASE-RELATED"/>
    <property type="match status" value="1"/>
</dbReference>
<dbReference type="InterPro" id="IPR036188">
    <property type="entry name" value="FAD/NAD-bd_sf"/>
</dbReference>
<name>A0A4Q2JW15_9MICO</name>
<reference evidence="3 4" key="1">
    <citation type="submission" date="2019-01" db="EMBL/GenBank/DDBJ databases">
        <authorList>
            <person name="Li J."/>
        </authorList>
    </citation>
    <scope>NUCLEOTIDE SEQUENCE [LARGE SCALE GENOMIC DNA]</scope>
    <source>
        <strain evidence="3 4">CCUG 35506</strain>
    </source>
</reference>
<dbReference type="SUPFAM" id="SSF51905">
    <property type="entry name" value="FAD/NAD(P)-binding domain"/>
    <property type="match status" value="1"/>
</dbReference>
<accession>A0A4Q2JW15</accession>